<accession>A0A8X6TKS4</accession>
<dbReference type="Proteomes" id="UP000887013">
    <property type="component" value="Unassembled WGS sequence"/>
</dbReference>
<evidence type="ECO:0000313" key="2">
    <source>
        <dbReference type="Proteomes" id="UP000887013"/>
    </source>
</evidence>
<comment type="caution">
    <text evidence="1">The sequence shown here is derived from an EMBL/GenBank/DDBJ whole genome shotgun (WGS) entry which is preliminary data.</text>
</comment>
<gene>
    <name evidence="1" type="ORF">NPIL_518481</name>
</gene>
<reference evidence="1" key="1">
    <citation type="submission" date="2020-08" db="EMBL/GenBank/DDBJ databases">
        <title>Multicomponent nature underlies the extraordinary mechanical properties of spider dragline silk.</title>
        <authorList>
            <person name="Kono N."/>
            <person name="Nakamura H."/>
            <person name="Mori M."/>
            <person name="Yoshida Y."/>
            <person name="Ohtoshi R."/>
            <person name="Malay A.D."/>
            <person name="Moran D.A.P."/>
            <person name="Tomita M."/>
            <person name="Numata K."/>
            <person name="Arakawa K."/>
        </authorList>
    </citation>
    <scope>NUCLEOTIDE SEQUENCE</scope>
</reference>
<dbReference type="EMBL" id="BMAW01010360">
    <property type="protein sequence ID" value="GFT18492.1"/>
    <property type="molecule type" value="Genomic_DNA"/>
</dbReference>
<evidence type="ECO:0000313" key="1">
    <source>
        <dbReference type="EMBL" id="GFT18492.1"/>
    </source>
</evidence>
<organism evidence="1 2">
    <name type="scientific">Nephila pilipes</name>
    <name type="common">Giant wood spider</name>
    <name type="synonym">Nephila maculata</name>
    <dbReference type="NCBI Taxonomy" id="299642"/>
    <lineage>
        <taxon>Eukaryota</taxon>
        <taxon>Metazoa</taxon>
        <taxon>Ecdysozoa</taxon>
        <taxon>Arthropoda</taxon>
        <taxon>Chelicerata</taxon>
        <taxon>Arachnida</taxon>
        <taxon>Araneae</taxon>
        <taxon>Araneomorphae</taxon>
        <taxon>Entelegynae</taxon>
        <taxon>Araneoidea</taxon>
        <taxon>Nephilidae</taxon>
        <taxon>Nephila</taxon>
    </lineage>
</organism>
<proteinExistence type="predicted"/>
<protein>
    <submittedName>
        <fullName evidence="1">Uncharacterized protein</fullName>
    </submittedName>
</protein>
<dbReference type="AlphaFoldDB" id="A0A8X6TKS4"/>
<keyword evidence="2" id="KW-1185">Reference proteome</keyword>
<name>A0A8X6TKS4_NEPPI</name>
<sequence>MNTSHPRPASERYSFGLSRALKAVSFPALNSCQQMAPWFLLARLIIPSLSHAQFSTSHWPASQRLASAFLRLFHAVSTPHSRPLPPVQNFLPTPCVSPFSFTYTEESVLFYRGLAL</sequence>